<gene>
    <name evidence="2" type="ordered locus">Zmob_0725</name>
</gene>
<dbReference type="Proteomes" id="UP000001494">
    <property type="component" value="Chromosome"/>
</dbReference>
<evidence type="ECO:0000259" key="1">
    <source>
        <dbReference type="Pfam" id="PF22917"/>
    </source>
</evidence>
<dbReference type="eggNOG" id="COG0451">
    <property type="taxonomic scope" value="Bacteria"/>
</dbReference>
<dbReference type="OrthoDB" id="4392084at2"/>
<proteinExistence type="predicted"/>
<name>A0A0H3G172_ZYMMA</name>
<dbReference type="SUPFAM" id="SSF51735">
    <property type="entry name" value="NAD(P)-binding Rossmann-fold domains"/>
    <property type="match status" value="1"/>
</dbReference>
<protein>
    <submittedName>
        <fullName evidence="2">NAD-dependent epimerase/dehydratase</fullName>
    </submittedName>
</protein>
<dbReference type="InterPro" id="IPR036291">
    <property type="entry name" value="NAD(P)-bd_dom_sf"/>
</dbReference>
<accession>A0A0H3G172</accession>
<dbReference type="AlphaFoldDB" id="A0A0H3G172"/>
<evidence type="ECO:0000313" key="2">
    <source>
        <dbReference type="EMBL" id="AEH62567.1"/>
    </source>
</evidence>
<dbReference type="KEGG" id="zmm:Zmob_0725"/>
<dbReference type="HOGENOM" id="CLU_030125_0_0_5"/>
<dbReference type="RefSeq" id="WP_014500681.1">
    <property type="nucleotide sequence ID" value="NC_017262.1"/>
</dbReference>
<dbReference type="Pfam" id="PF22917">
    <property type="entry name" value="PRISE"/>
    <property type="match status" value="1"/>
</dbReference>
<dbReference type="InterPro" id="IPR055222">
    <property type="entry name" value="PRISE-like_Rossmann-fold"/>
</dbReference>
<feature type="domain" description="PRISE-like Rossmann-fold" evidence="1">
    <location>
        <begin position="56"/>
        <end position="354"/>
    </location>
</feature>
<sequence length="354" mass="39998">MALKALVVGSTGIVGQNLSNRLVAEGWTVYGLARHPFDIVSGVLPVAADIFDREALQQALADISVSHVFFCAWSRRPTEKENCIVNSEMITHIFQALPHPEKIKHSALITGMKHYLGSFENYAKGGAIETPFRESVPRLDLENFYYNQEDALFKASKQYGFSWSVHRPHSIIGYALGNVMNMGTTLAVYATICRETGRPFIFPGSPEQWHALSDLTDARLLADHVLWASTRAEGQNEAFNVVNGDIFRWKWLWPKLAEWFGIEAAPYPEKITSLADTLSGDADLWQDIVKRYQLKNIGFEKLNSAWHTDADLDRPLETVTDMSKSRLGGFTGYQYTPHSFFDLFERLRAEHIIP</sequence>
<reference evidence="2 3" key="1">
    <citation type="journal article" date="2011" name="J. Bacteriol.">
        <title>Genome sequence of the ethanol-producing Zymomonas mobilis subsp. mobilis lectotype strain ATCC 10988.</title>
        <authorList>
            <person name="Pappas K.M."/>
            <person name="Kouvelis V.N."/>
            <person name="Saunders E."/>
            <person name="Brettin T.S."/>
            <person name="Bruce D."/>
            <person name="Detter C."/>
            <person name="Balakireva M."/>
            <person name="Han C.S."/>
            <person name="Savvakis G."/>
            <person name="Kyrpides N.C."/>
            <person name="Typas M.A."/>
        </authorList>
    </citation>
    <scope>NUCLEOTIDE SEQUENCE [LARGE SCALE GENOMIC DNA]</scope>
    <source>
        <strain evidence="3">ATCC 10988 / DSM 424 / CCUG 17860 / LMG 404 / NCIMB 8938 / NRRL B-806 / ZM1</strain>
    </source>
</reference>
<organism evidence="2 3">
    <name type="scientific">Zymomonas mobilis subsp. mobilis (strain ATCC 10988 / DSM 424 / LMG 404 / NCIMB 8938 / NRRL B-806 / ZM1)</name>
    <dbReference type="NCBI Taxonomy" id="555217"/>
    <lineage>
        <taxon>Bacteria</taxon>
        <taxon>Pseudomonadati</taxon>
        <taxon>Pseudomonadota</taxon>
        <taxon>Alphaproteobacteria</taxon>
        <taxon>Sphingomonadales</taxon>
        <taxon>Zymomonadaceae</taxon>
        <taxon>Zymomonas</taxon>
    </lineage>
</organism>
<dbReference type="Gene3D" id="3.40.50.720">
    <property type="entry name" value="NAD(P)-binding Rossmann-like Domain"/>
    <property type="match status" value="1"/>
</dbReference>
<dbReference type="CDD" id="cd08948">
    <property type="entry name" value="5beta-POR_like_SDR_a"/>
    <property type="match status" value="1"/>
</dbReference>
<dbReference type="PANTHER" id="PTHR32487:SF0">
    <property type="entry name" value="3-OXO-DELTA(4,5)-STEROID 5-BETA-REDUCTASE"/>
    <property type="match status" value="1"/>
</dbReference>
<dbReference type="EMBL" id="CP002850">
    <property type="protein sequence ID" value="AEH62567.1"/>
    <property type="molecule type" value="Genomic_DNA"/>
</dbReference>
<dbReference type="PANTHER" id="PTHR32487">
    <property type="entry name" value="3-OXO-DELTA(4,5)-STEROID 5-BETA-REDUCTASE"/>
    <property type="match status" value="1"/>
</dbReference>
<evidence type="ECO:0000313" key="3">
    <source>
        <dbReference type="Proteomes" id="UP000001494"/>
    </source>
</evidence>